<organism evidence="2 3">
    <name type="scientific">Nocardioides plantarum</name>
    <dbReference type="NCBI Taxonomy" id="29299"/>
    <lineage>
        <taxon>Bacteria</taxon>
        <taxon>Bacillati</taxon>
        <taxon>Actinomycetota</taxon>
        <taxon>Actinomycetes</taxon>
        <taxon>Propionibacteriales</taxon>
        <taxon>Nocardioidaceae</taxon>
        <taxon>Nocardioides</taxon>
    </lineage>
</organism>
<feature type="transmembrane region" description="Helical" evidence="1">
    <location>
        <begin position="117"/>
        <end position="138"/>
    </location>
</feature>
<dbReference type="NCBIfam" id="TIGR00843">
    <property type="entry name" value="benE"/>
    <property type="match status" value="1"/>
</dbReference>
<feature type="transmembrane region" description="Helical" evidence="1">
    <location>
        <begin position="167"/>
        <end position="186"/>
    </location>
</feature>
<dbReference type="PANTHER" id="PTHR30199">
    <property type="entry name" value="MFS FAMILY TRANSPORTER, PREDICTED SUBSTRATE BENZOATE"/>
    <property type="match status" value="1"/>
</dbReference>
<keyword evidence="1" id="KW-0472">Membrane</keyword>
<comment type="caution">
    <text evidence="2">The sequence shown here is derived from an EMBL/GenBank/DDBJ whole genome shotgun (WGS) entry which is preliminary data.</text>
</comment>
<feature type="transmembrane region" description="Helical" evidence="1">
    <location>
        <begin position="37"/>
        <end position="56"/>
    </location>
</feature>
<evidence type="ECO:0000313" key="3">
    <source>
        <dbReference type="Proteomes" id="UP001589750"/>
    </source>
</evidence>
<feature type="transmembrane region" description="Helical" evidence="1">
    <location>
        <begin position="241"/>
        <end position="271"/>
    </location>
</feature>
<feature type="transmembrane region" description="Helical" evidence="1">
    <location>
        <begin position="206"/>
        <end position="229"/>
    </location>
</feature>
<protein>
    <submittedName>
        <fullName evidence="2">Benzoate/H(+) symporter BenE family transporter</fullName>
    </submittedName>
</protein>
<feature type="transmembrane region" description="Helical" evidence="1">
    <location>
        <begin position="63"/>
        <end position="80"/>
    </location>
</feature>
<dbReference type="InterPro" id="IPR004711">
    <property type="entry name" value="Benzoate_Transporter"/>
</dbReference>
<dbReference type="EMBL" id="JBHMDG010000007">
    <property type="protein sequence ID" value="MFB9312549.1"/>
    <property type="molecule type" value="Genomic_DNA"/>
</dbReference>
<name>A0ABV5KA70_9ACTN</name>
<feature type="transmembrane region" description="Helical" evidence="1">
    <location>
        <begin position="343"/>
        <end position="376"/>
    </location>
</feature>
<reference evidence="2 3" key="1">
    <citation type="submission" date="2024-09" db="EMBL/GenBank/DDBJ databases">
        <authorList>
            <person name="Sun Q."/>
            <person name="Mori K."/>
        </authorList>
    </citation>
    <scope>NUCLEOTIDE SEQUENCE [LARGE SCALE GENOMIC DNA]</scope>
    <source>
        <strain evidence="2 3">JCM 9626</strain>
    </source>
</reference>
<feature type="transmembrane region" description="Helical" evidence="1">
    <location>
        <begin position="283"/>
        <end position="305"/>
    </location>
</feature>
<dbReference type="Pfam" id="PF03594">
    <property type="entry name" value="BenE"/>
    <property type="match status" value="1"/>
</dbReference>
<evidence type="ECO:0000313" key="2">
    <source>
        <dbReference type="EMBL" id="MFB9312549.1"/>
    </source>
</evidence>
<dbReference type="Proteomes" id="UP001589750">
    <property type="component" value="Unassembled WGS sequence"/>
</dbReference>
<evidence type="ECO:0000256" key="1">
    <source>
        <dbReference type="SAM" id="Phobius"/>
    </source>
</evidence>
<keyword evidence="1" id="KW-1133">Transmembrane helix</keyword>
<keyword evidence="3" id="KW-1185">Reference proteome</keyword>
<feature type="transmembrane region" description="Helical" evidence="1">
    <location>
        <begin position="86"/>
        <end position="105"/>
    </location>
</feature>
<dbReference type="PANTHER" id="PTHR30199:SF0">
    <property type="entry name" value="INNER MEMBRANE PROTEIN YDCO"/>
    <property type="match status" value="1"/>
</dbReference>
<proteinExistence type="predicted"/>
<gene>
    <name evidence="2" type="ORF">ACFFRI_05785</name>
</gene>
<dbReference type="RefSeq" id="WP_281284673.1">
    <property type="nucleotide sequence ID" value="NZ_JBHMDG010000007.1"/>
</dbReference>
<feature type="transmembrane region" description="Helical" evidence="1">
    <location>
        <begin position="144"/>
        <end position="160"/>
    </location>
</feature>
<sequence length="388" mass="38116">MGQAVVAGIVTAVVGFTSSFAVVLAGLDHVGASAGDAASGLLVVTMTMGLGCLLFSWRTRIPVTIAWSTPGAALLAGATVPDGGYADAVGAFALAGLLYLATGLVRPLGDLVRRIPTALANAMLAGVLLSLCVEPFLAVVDQPGAVAPVLVVWLLLLRVARRWAVPGAFAAAIVVIVASGSLSEVAGGDLAPTLTWTTPTVDVATMVAIGVPLYLVTMTSQNIPGVAVLGSFGYRAPLAPALMYTGVTTVATAPLGGFSINLGAISAAISAGPTAGEDPDRRWVAGVSTGVTYMLLGPLTALVTAVSAAAPAGVIATVAGLALIGTFGSAAASALGDDGYREAAAVAFVVAASGLTIAGVGAAFWALLAGGVFVLVMRVGASPAPAAR</sequence>
<feature type="transmembrane region" description="Helical" evidence="1">
    <location>
        <begin position="312"/>
        <end position="331"/>
    </location>
</feature>
<accession>A0ABV5KA70</accession>
<keyword evidence="1" id="KW-0812">Transmembrane</keyword>